<proteinExistence type="predicted"/>
<evidence type="ECO:0000313" key="3">
    <source>
        <dbReference type="Proteomes" id="UP001590950"/>
    </source>
</evidence>
<comment type="caution">
    <text evidence="2">The sequence shown here is derived from an EMBL/GenBank/DDBJ whole genome shotgun (WGS) entry which is preliminary data.</text>
</comment>
<keyword evidence="3" id="KW-1185">Reference proteome</keyword>
<feature type="region of interest" description="Disordered" evidence="1">
    <location>
        <begin position="37"/>
        <end position="66"/>
    </location>
</feature>
<reference evidence="2 3" key="1">
    <citation type="submission" date="2024-09" db="EMBL/GenBank/DDBJ databases">
        <title>Rethinking Asexuality: The Enigmatic Case of Functional Sexual Genes in Lepraria (Stereocaulaceae).</title>
        <authorList>
            <person name="Doellman M."/>
            <person name="Sun Y."/>
            <person name="Barcenas-Pena A."/>
            <person name="Lumbsch H.T."/>
            <person name="Grewe F."/>
        </authorList>
    </citation>
    <scope>NUCLEOTIDE SEQUENCE [LARGE SCALE GENOMIC DNA]</scope>
    <source>
        <strain evidence="2 3">Mercado 3170</strain>
    </source>
</reference>
<protein>
    <submittedName>
        <fullName evidence="2">Uncharacterized protein</fullName>
    </submittedName>
</protein>
<accession>A0ABR4AIH7</accession>
<dbReference type="EMBL" id="JBEFKJ010000009">
    <property type="protein sequence ID" value="KAL2044509.1"/>
    <property type="molecule type" value="Genomic_DNA"/>
</dbReference>
<evidence type="ECO:0000313" key="2">
    <source>
        <dbReference type="EMBL" id="KAL2044509.1"/>
    </source>
</evidence>
<evidence type="ECO:0000256" key="1">
    <source>
        <dbReference type="SAM" id="MobiDB-lite"/>
    </source>
</evidence>
<sequence length="404" mass="46078">MAYLTSFTKASGITASASKYRTPSSIDSAAALELDQSLDRRTMSPVKRTQQWLETPTPKKGPNKVDLHKVKGSRIIKSPSKKEKRKSFWGLELLSSFFSKDQKEETTNDLDGDTCVENDEPLPTIEHDHDFTLVEDSEDENKAANTRRALKDVNDRYLDYNDPRIKEWTKEEIWLFNKLQKRGVEPLLISTWYLDFSTFPDQLFSPDESQIFIKNIHTSSGHAAGALTRLIGAGAYVDGNIAQPERPLLRELTAYYKWTLQDGNLRNREHISNVAIASAKPRETVESVVSRLTDQLHSLGRQYRDKWRHPDSHESDQHQVFLHDMPTLFGFVIKYSVVAIVTCDARIPRKPIRTLITCDWKQTGQSVWHALAVAITMVRARNHLMELDEEGELGGVIEESDPDL</sequence>
<name>A0ABR4AIH7_9LECA</name>
<gene>
    <name evidence="2" type="ORF">N7G274_003214</name>
</gene>
<dbReference type="Proteomes" id="UP001590950">
    <property type="component" value="Unassembled WGS sequence"/>
</dbReference>
<organism evidence="2 3">
    <name type="scientific">Stereocaulon virgatum</name>
    <dbReference type="NCBI Taxonomy" id="373712"/>
    <lineage>
        <taxon>Eukaryota</taxon>
        <taxon>Fungi</taxon>
        <taxon>Dikarya</taxon>
        <taxon>Ascomycota</taxon>
        <taxon>Pezizomycotina</taxon>
        <taxon>Lecanoromycetes</taxon>
        <taxon>OSLEUM clade</taxon>
        <taxon>Lecanoromycetidae</taxon>
        <taxon>Lecanorales</taxon>
        <taxon>Lecanorineae</taxon>
        <taxon>Stereocaulaceae</taxon>
        <taxon>Stereocaulon</taxon>
    </lineage>
</organism>